<dbReference type="EMBL" id="KN553797">
    <property type="protein sequence ID" value="KHJ89766.1"/>
    <property type="molecule type" value="Genomic_DNA"/>
</dbReference>
<dbReference type="OrthoDB" id="275177at2759"/>
<keyword evidence="3 8" id="KW-0808">Transferase</keyword>
<organism evidence="9 10">
    <name type="scientific">Oesophagostomum dentatum</name>
    <name type="common">Nodular worm</name>
    <dbReference type="NCBI Taxonomy" id="61180"/>
    <lineage>
        <taxon>Eukaryota</taxon>
        <taxon>Metazoa</taxon>
        <taxon>Ecdysozoa</taxon>
        <taxon>Nematoda</taxon>
        <taxon>Chromadorea</taxon>
        <taxon>Rhabditida</taxon>
        <taxon>Rhabditina</taxon>
        <taxon>Rhabditomorpha</taxon>
        <taxon>Strongyloidea</taxon>
        <taxon>Strongylidae</taxon>
        <taxon>Oesophagostomum</taxon>
    </lineage>
</organism>
<dbReference type="CDD" id="cd02021">
    <property type="entry name" value="GntK"/>
    <property type="match status" value="1"/>
</dbReference>
<keyword evidence="6 8" id="KW-0067">ATP-binding</keyword>
<dbReference type="GO" id="GO:0046316">
    <property type="term" value="F:gluconokinase activity"/>
    <property type="evidence" value="ECO:0007669"/>
    <property type="project" value="UniProtKB-EC"/>
</dbReference>
<evidence type="ECO:0000256" key="3">
    <source>
        <dbReference type="ARBA" id="ARBA00022679"/>
    </source>
</evidence>
<dbReference type="EC" id="2.7.1.12" evidence="8"/>
<reference evidence="9 10" key="1">
    <citation type="submission" date="2014-03" db="EMBL/GenBank/DDBJ databases">
        <title>Draft genome of the hookworm Oesophagostomum dentatum.</title>
        <authorList>
            <person name="Mitreva M."/>
        </authorList>
    </citation>
    <scope>NUCLEOTIDE SEQUENCE [LARGE SCALE GENOMIC DNA]</scope>
    <source>
        <strain evidence="9 10">OD-Hann</strain>
    </source>
</reference>
<evidence type="ECO:0000313" key="10">
    <source>
        <dbReference type="Proteomes" id="UP000053660"/>
    </source>
</evidence>
<evidence type="ECO:0000256" key="2">
    <source>
        <dbReference type="ARBA" id="ARBA00008420"/>
    </source>
</evidence>
<gene>
    <name evidence="9" type="ORF">OESDEN_10400</name>
</gene>
<dbReference type="AlphaFoldDB" id="A0A0B1T0U0"/>
<evidence type="ECO:0000256" key="4">
    <source>
        <dbReference type="ARBA" id="ARBA00022741"/>
    </source>
</evidence>
<sequence>MDVDVLFVMGVCGSGKRTVGAEIARRLGWAYKDGDDFHSEENVAKMSAGIPLNDEDRQPWLRAMNEYCRSHPQTVLGCSALKKQYREVLRTRIRCGFVFLNVSRQELIRRLNERKGHYMPSSLLDSQLTTLEPPNGEKNVLTIDVHQETPDDVIEIIMKRLNEV</sequence>
<evidence type="ECO:0000256" key="1">
    <source>
        <dbReference type="ARBA" id="ARBA00004875"/>
    </source>
</evidence>
<dbReference type="PANTHER" id="PTHR43442">
    <property type="entry name" value="GLUCONOKINASE-RELATED"/>
    <property type="match status" value="1"/>
</dbReference>
<keyword evidence="5 8" id="KW-0418">Kinase</keyword>
<keyword evidence="10" id="KW-1185">Reference proteome</keyword>
<dbReference type="InterPro" id="IPR031322">
    <property type="entry name" value="Shikimate/glucono_kinase"/>
</dbReference>
<dbReference type="InterPro" id="IPR027417">
    <property type="entry name" value="P-loop_NTPase"/>
</dbReference>
<dbReference type="UniPathway" id="UPA00792"/>
<dbReference type="GO" id="GO:0005524">
    <property type="term" value="F:ATP binding"/>
    <property type="evidence" value="ECO:0007669"/>
    <property type="project" value="UniProtKB-KW"/>
</dbReference>
<proteinExistence type="inferred from homology"/>
<comment type="similarity">
    <text evidence="2 8">Belongs to the gluconokinase GntK/GntV family.</text>
</comment>
<comment type="pathway">
    <text evidence="1 8">Carbohydrate acid metabolism; D-gluconate degradation.</text>
</comment>
<dbReference type="Pfam" id="PF01202">
    <property type="entry name" value="SKI"/>
    <property type="match status" value="1"/>
</dbReference>
<dbReference type="GO" id="GO:0005737">
    <property type="term" value="C:cytoplasm"/>
    <property type="evidence" value="ECO:0007669"/>
    <property type="project" value="TreeGrafter"/>
</dbReference>
<evidence type="ECO:0000256" key="6">
    <source>
        <dbReference type="ARBA" id="ARBA00022840"/>
    </source>
</evidence>
<evidence type="ECO:0000256" key="7">
    <source>
        <dbReference type="ARBA" id="ARBA00048090"/>
    </source>
</evidence>
<accession>A0A0B1T0U0</accession>
<evidence type="ECO:0000256" key="5">
    <source>
        <dbReference type="ARBA" id="ARBA00022777"/>
    </source>
</evidence>
<dbReference type="GO" id="GO:0005975">
    <property type="term" value="P:carbohydrate metabolic process"/>
    <property type="evidence" value="ECO:0007669"/>
    <property type="project" value="InterPro"/>
</dbReference>
<dbReference type="FunFam" id="3.40.50.300:FF:000522">
    <property type="entry name" value="Gluconokinase"/>
    <property type="match status" value="1"/>
</dbReference>
<dbReference type="Gene3D" id="3.40.50.300">
    <property type="entry name" value="P-loop containing nucleotide triphosphate hydrolases"/>
    <property type="match status" value="1"/>
</dbReference>
<dbReference type="InterPro" id="IPR006001">
    <property type="entry name" value="Therm_gnt_kin"/>
</dbReference>
<protein>
    <recommendedName>
        <fullName evidence="8">Gluconokinase</fullName>
        <ecNumber evidence="8">2.7.1.12</ecNumber>
    </recommendedName>
</protein>
<keyword evidence="4 8" id="KW-0547">Nucleotide-binding</keyword>
<evidence type="ECO:0000256" key="8">
    <source>
        <dbReference type="RuleBase" id="RU363066"/>
    </source>
</evidence>
<dbReference type="Proteomes" id="UP000053660">
    <property type="component" value="Unassembled WGS sequence"/>
</dbReference>
<name>A0A0B1T0U0_OESDE</name>
<evidence type="ECO:0000313" key="9">
    <source>
        <dbReference type="EMBL" id="KHJ89766.1"/>
    </source>
</evidence>
<dbReference type="PANTHER" id="PTHR43442:SF3">
    <property type="entry name" value="GLUCONOKINASE-RELATED"/>
    <property type="match status" value="1"/>
</dbReference>
<comment type="catalytic activity">
    <reaction evidence="7 8">
        <text>D-gluconate + ATP = 6-phospho-D-gluconate + ADP + H(+)</text>
        <dbReference type="Rhea" id="RHEA:19433"/>
        <dbReference type="ChEBI" id="CHEBI:15378"/>
        <dbReference type="ChEBI" id="CHEBI:18391"/>
        <dbReference type="ChEBI" id="CHEBI:30616"/>
        <dbReference type="ChEBI" id="CHEBI:58759"/>
        <dbReference type="ChEBI" id="CHEBI:456216"/>
        <dbReference type="EC" id="2.7.1.12"/>
    </reaction>
</comment>
<dbReference type="SUPFAM" id="SSF52540">
    <property type="entry name" value="P-loop containing nucleoside triphosphate hydrolases"/>
    <property type="match status" value="1"/>
</dbReference>
<dbReference type="NCBIfam" id="TIGR01313">
    <property type="entry name" value="therm_gnt_kin"/>
    <property type="match status" value="1"/>
</dbReference>